<dbReference type="FunFam" id="3.40.50.300:FF:000680">
    <property type="entry name" value="pachytene checkpoint protein 2 homolog"/>
    <property type="match status" value="1"/>
</dbReference>
<proteinExistence type="inferred from homology"/>
<evidence type="ECO:0000256" key="3">
    <source>
        <dbReference type="ARBA" id="ARBA00022840"/>
    </source>
</evidence>
<dbReference type="EMBL" id="KZ819286">
    <property type="protein sequence ID" value="PWO00180.1"/>
    <property type="molecule type" value="Genomic_DNA"/>
</dbReference>
<evidence type="ECO:0000256" key="4">
    <source>
        <dbReference type="ARBA" id="ARBA00023254"/>
    </source>
</evidence>
<dbReference type="GO" id="GO:0051598">
    <property type="term" value="P:meiotic recombination checkpoint signaling"/>
    <property type="evidence" value="ECO:0007669"/>
    <property type="project" value="TreeGrafter"/>
</dbReference>
<sequence length="434" mass="47457">MLRPIVHLEARLQPTSTMRSDAVREALRAHLDANVASLECESRLDDGWQDVPLLRQHVAGVRVGECTTPSSIVSLAQTDVQIHIYQTAPDSSVEEFSAGLGDEEGEEQVVAASVLELPSESVEGVWESLIYGDDIKLRLLNYIATTLRFSDANVDLNVVAWNRLVLLHGPPGTGKTTLCRALAQKLAIRLSERYTHGKLVEINSHSLFSKWFSESGKLVQRLFSMVTEMVDDEDGFVVILIDEVESLTASRSASMGGSEPSDALRVVNALLTQLDKLKHRKNVLVLTTSNISEAIDNAFIDRADIKAYVGLPPPQAVYWILASCLSELMRVRLVEPLEMLDWRSAASLRQEGANVQSDGTALSASRSASLKLWDLSVLCEGTSGRTLRRLPILAHSRYLGGSGVTSCDAWLDAMHRAVTDSHGEMARTAKGSAN</sequence>
<dbReference type="OrthoDB" id="10042665at2759"/>
<evidence type="ECO:0000256" key="5">
    <source>
        <dbReference type="RuleBase" id="RU003651"/>
    </source>
</evidence>
<dbReference type="InterPro" id="IPR003959">
    <property type="entry name" value="ATPase_AAA_core"/>
</dbReference>
<dbReference type="InterPro" id="IPR058249">
    <property type="entry name" value="Pch2_C"/>
</dbReference>
<dbReference type="GO" id="GO:0016887">
    <property type="term" value="F:ATP hydrolysis activity"/>
    <property type="evidence" value="ECO:0007669"/>
    <property type="project" value="InterPro"/>
</dbReference>
<evidence type="ECO:0000259" key="6">
    <source>
        <dbReference type="SMART" id="SM00382"/>
    </source>
</evidence>
<evidence type="ECO:0000256" key="1">
    <source>
        <dbReference type="ARBA" id="ARBA00007271"/>
    </source>
</evidence>
<dbReference type="AlphaFoldDB" id="A0A316ZF77"/>
<comment type="similarity">
    <text evidence="1">Belongs to the AAA ATPase family. PCH2 subfamily.</text>
</comment>
<dbReference type="InterPro" id="IPR003960">
    <property type="entry name" value="ATPase_AAA_CS"/>
</dbReference>
<dbReference type="GO" id="GO:0005634">
    <property type="term" value="C:nucleus"/>
    <property type="evidence" value="ECO:0007669"/>
    <property type="project" value="TreeGrafter"/>
</dbReference>
<protein>
    <submittedName>
        <fullName evidence="7">AAA-domain-containing protein</fullName>
    </submittedName>
</protein>
<dbReference type="GO" id="GO:0007131">
    <property type="term" value="P:reciprocal meiotic recombination"/>
    <property type="evidence" value="ECO:0007669"/>
    <property type="project" value="TreeGrafter"/>
</dbReference>
<dbReference type="PANTHER" id="PTHR45991:SF1">
    <property type="entry name" value="PACHYTENE CHECKPOINT PROTEIN 2 HOMOLOG"/>
    <property type="match status" value="1"/>
</dbReference>
<dbReference type="PROSITE" id="PS00674">
    <property type="entry name" value="AAA"/>
    <property type="match status" value="1"/>
</dbReference>
<dbReference type="Pfam" id="PF00004">
    <property type="entry name" value="AAA"/>
    <property type="match status" value="1"/>
</dbReference>
<reference evidence="7 8" key="1">
    <citation type="journal article" date="2018" name="Mol. Biol. Evol.">
        <title>Broad Genomic Sampling Reveals a Smut Pathogenic Ancestry of the Fungal Clade Ustilaginomycotina.</title>
        <authorList>
            <person name="Kijpornyongpan T."/>
            <person name="Mondo S.J."/>
            <person name="Barry K."/>
            <person name="Sandor L."/>
            <person name="Lee J."/>
            <person name="Lipzen A."/>
            <person name="Pangilinan J."/>
            <person name="LaButti K."/>
            <person name="Hainaut M."/>
            <person name="Henrissat B."/>
            <person name="Grigoriev I.V."/>
            <person name="Spatafora J.W."/>
            <person name="Aime M.C."/>
        </authorList>
    </citation>
    <scope>NUCLEOTIDE SEQUENCE [LARGE SCALE GENOMIC DNA]</scope>
    <source>
        <strain evidence="7 8">MCA 4186</strain>
    </source>
</reference>
<dbReference type="Pfam" id="PF23242">
    <property type="entry name" value="AAA_lid_TRIP13_C"/>
    <property type="match status" value="1"/>
</dbReference>
<dbReference type="GO" id="GO:0005694">
    <property type="term" value="C:chromosome"/>
    <property type="evidence" value="ECO:0007669"/>
    <property type="project" value="TreeGrafter"/>
</dbReference>
<feature type="domain" description="AAA+ ATPase" evidence="6">
    <location>
        <begin position="161"/>
        <end position="313"/>
    </location>
</feature>
<keyword evidence="8" id="KW-1185">Reference proteome</keyword>
<dbReference type="Pfam" id="PF23563">
    <property type="entry name" value="TRIP13_N"/>
    <property type="match status" value="1"/>
</dbReference>
<dbReference type="GeneID" id="37269254"/>
<dbReference type="InterPro" id="IPR001270">
    <property type="entry name" value="ClpA/B"/>
</dbReference>
<keyword evidence="3 5" id="KW-0067">ATP-binding</keyword>
<dbReference type="SUPFAM" id="SSF52540">
    <property type="entry name" value="P-loop containing nucleoside triphosphate hydrolases"/>
    <property type="match status" value="1"/>
</dbReference>
<dbReference type="PRINTS" id="PR00300">
    <property type="entry name" value="CLPPROTEASEA"/>
</dbReference>
<dbReference type="STRING" id="58919.A0A316ZF77"/>
<evidence type="ECO:0000256" key="2">
    <source>
        <dbReference type="ARBA" id="ARBA00022741"/>
    </source>
</evidence>
<keyword evidence="4" id="KW-0469">Meiosis</keyword>
<dbReference type="SMART" id="SM00382">
    <property type="entry name" value="AAA"/>
    <property type="match status" value="1"/>
</dbReference>
<name>A0A316ZF77_9BASI</name>
<evidence type="ECO:0000313" key="7">
    <source>
        <dbReference type="EMBL" id="PWO00180.1"/>
    </source>
</evidence>
<accession>A0A316ZF77</accession>
<dbReference type="PANTHER" id="PTHR45991">
    <property type="entry name" value="PACHYTENE CHECKPOINT PROTEIN 2"/>
    <property type="match status" value="1"/>
</dbReference>
<gene>
    <name evidence="7" type="ORF">FA09DRAFT_328284</name>
</gene>
<dbReference type="InterPro" id="IPR003593">
    <property type="entry name" value="AAA+_ATPase"/>
</dbReference>
<dbReference type="InterPro" id="IPR027417">
    <property type="entry name" value="P-loop_NTPase"/>
</dbReference>
<dbReference type="Gene3D" id="3.40.50.300">
    <property type="entry name" value="P-loop containing nucleotide triphosphate hydrolases"/>
    <property type="match status" value="1"/>
</dbReference>
<dbReference type="Proteomes" id="UP000245946">
    <property type="component" value="Unassembled WGS sequence"/>
</dbReference>
<keyword evidence="2 5" id="KW-0547">Nucleotide-binding</keyword>
<dbReference type="RefSeq" id="XP_025600458.1">
    <property type="nucleotide sequence ID" value="XM_025741710.1"/>
</dbReference>
<dbReference type="InterPro" id="IPR044539">
    <property type="entry name" value="Pch2-like"/>
</dbReference>
<dbReference type="GO" id="GO:0005524">
    <property type="term" value="F:ATP binding"/>
    <property type="evidence" value="ECO:0007669"/>
    <property type="project" value="UniProtKB-KW"/>
</dbReference>
<evidence type="ECO:0000313" key="8">
    <source>
        <dbReference type="Proteomes" id="UP000245946"/>
    </source>
</evidence>
<organism evidence="7 8">
    <name type="scientific">Tilletiopsis washingtonensis</name>
    <dbReference type="NCBI Taxonomy" id="58919"/>
    <lineage>
        <taxon>Eukaryota</taxon>
        <taxon>Fungi</taxon>
        <taxon>Dikarya</taxon>
        <taxon>Basidiomycota</taxon>
        <taxon>Ustilaginomycotina</taxon>
        <taxon>Exobasidiomycetes</taxon>
        <taxon>Entylomatales</taxon>
        <taxon>Entylomatales incertae sedis</taxon>
        <taxon>Tilletiopsis</taxon>
    </lineage>
</organism>